<keyword evidence="2 5" id="KW-0689">Ribosomal protein</keyword>
<evidence type="ECO:0000313" key="6">
    <source>
        <dbReference type="EMBL" id="MBB5236276.1"/>
    </source>
</evidence>
<dbReference type="InterPro" id="IPR050063">
    <property type="entry name" value="Ribosomal_protein_uL29"/>
</dbReference>
<evidence type="ECO:0000256" key="2">
    <source>
        <dbReference type="ARBA" id="ARBA00022980"/>
    </source>
</evidence>
<dbReference type="SUPFAM" id="SSF46561">
    <property type="entry name" value="Ribosomal protein L29 (L29p)"/>
    <property type="match status" value="1"/>
</dbReference>
<evidence type="ECO:0000256" key="5">
    <source>
        <dbReference type="HAMAP-Rule" id="MF_00374"/>
    </source>
</evidence>
<dbReference type="InterPro" id="IPR018254">
    <property type="entry name" value="Ribosomal_uL29_CS"/>
</dbReference>
<sequence length="77" mass="8634">MKPSDMRNLGAADFDREIDARKKELMELRFQAAMGQLAQPHRVKQLRREVAQLNTIRGEQGRAARVSQAQAAAGESQ</sequence>
<dbReference type="FunFam" id="1.10.287.310:FF:000005">
    <property type="entry name" value="50S ribosomal protein L29"/>
    <property type="match status" value="1"/>
</dbReference>
<keyword evidence="7" id="KW-1185">Reference proteome</keyword>
<proteinExistence type="inferred from homology"/>
<dbReference type="AlphaFoldDB" id="A0A7W8GIH3"/>
<dbReference type="Gene3D" id="1.10.287.310">
    <property type="match status" value="1"/>
</dbReference>
<dbReference type="PANTHER" id="PTHR10916">
    <property type="entry name" value="60S RIBOSOMAL PROTEIN L35/50S RIBOSOMAL PROTEIN L29"/>
    <property type="match status" value="1"/>
</dbReference>
<keyword evidence="3 5" id="KW-0687">Ribonucleoprotein</keyword>
<dbReference type="GO" id="GO:0006412">
    <property type="term" value="P:translation"/>
    <property type="evidence" value="ECO:0007669"/>
    <property type="project" value="UniProtKB-UniRule"/>
</dbReference>
<comment type="caution">
    <text evidence="6">The sequence shown here is derived from an EMBL/GenBank/DDBJ whole genome shotgun (WGS) entry which is preliminary data.</text>
</comment>
<dbReference type="NCBIfam" id="TIGR00012">
    <property type="entry name" value="L29"/>
    <property type="match status" value="1"/>
</dbReference>
<evidence type="ECO:0000256" key="1">
    <source>
        <dbReference type="ARBA" id="ARBA00009254"/>
    </source>
</evidence>
<dbReference type="PROSITE" id="PS00579">
    <property type="entry name" value="RIBOSOMAL_L29"/>
    <property type="match status" value="1"/>
</dbReference>
<dbReference type="HAMAP" id="MF_00374">
    <property type="entry name" value="Ribosomal_uL29"/>
    <property type="match status" value="1"/>
</dbReference>
<dbReference type="GO" id="GO:0022625">
    <property type="term" value="C:cytosolic large ribosomal subunit"/>
    <property type="evidence" value="ECO:0007669"/>
    <property type="project" value="TreeGrafter"/>
</dbReference>
<dbReference type="CDD" id="cd00427">
    <property type="entry name" value="Ribosomal_L29_HIP"/>
    <property type="match status" value="1"/>
</dbReference>
<dbReference type="Pfam" id="PF00831">
    <property type="entry name" value="Ribosomal_L29"/>
    <property type="match status" value="1"/>
</dbReference>
<organism evidence="6 7">
    <name type="scientific">Deinococcus budaensis</name>
    <dbReference type="NCBI Taxonomy" id="1665626"/>
    <lineage>
        <taxon>Bacteria</taxon>
        <taxon>Thermotogati</taxon>
        <taxon>Deinococcota</taxon>
        <taxon>Deinococci</taxon>
        <taxon>Deinococcales</taxon>
        <taxon>Deinococcaceae</taxon>
        <taxon>Deinococcus</taxon>
    </lineage>
</organism>
<dbReference type="InterPro" id="IPR036049">
    <property type="entry name" value="Ribosomal_uL29_sf"/>
</dbReference>
<reference evidence="6 7" key="1">
    <citation type="submission" date="2020-08" db="EMBL/GenBank/DDBJ databases">
        <title>Genomic Encyclopedia of Type Strains, Phase IV (KMG-IV): sequencing the most valuable type-strain genomes for metagenomic binning, comparative biology and taxonomic classification.</title>
        <authorList>
            <person name="Goeker M."/>
        </authorList>
    </citation>
    <scope>NUCLEOTIDE SEQUENCE [LARGE SCALE GENOMIC DNA]</scope>
    <source>
        <strain evidence="6 7">DSM 101791</strain>
    </source>
</reference>
<dbReference type="Proteomes" id="UP000525389">
    <property type="component" value="Unassembled WGS sequence"/>
</dbReference>
<comment type="similarity">
    <text evidence="1 5">Belongs to the universal ribosomal protein uL29 family.</text>
</comment>
<dbReference type="InterPro" id="IPR001854">
    <property type="entry name" value="Ribosomal_uL29"/>
</dbReference>
<evidence type="ECO:0000256" key="3">
    <source>
        <dbReference type="ARBA" id="ARBA00023274"/>
    </source>
</evidence>
<gene>
    <name evidence="5" type="primary">rpmC</name>
    <name evidence="6" type="ORF">HNQ09_003750</name>
</gene>
<dbReference type="EMBL" id="JACHFN010000024">
    <property type="protein sequence ID" value="MBB5236276.1"/>
    <property type="molecule type" value="Genomic_DNA"/>
</dbReference>
<evidence type="ECO:0000256" key="4">
    <source>
        <dbReference type="ARBA" id="ARBA00035204"/>
    </source>
</evidence>
<dbReference type="RefSeq" id="WP_184032003.1">
    <property type="nucleotide sequence ID" value="NZ_JACHFN010000024.1"/>
</dbReference>
<accession>A0A7W8GIH3</accession>
<dbReference type="PANTHER" id="PTHR10916:SF0">
    <property type="entry name" value="LARGE RIBOSOMAL SUBUNIT PROTEIN UL29C"/>
    <property type="match status" value="1"/>
</dbReference>
<evidence type="ECO:0000313" key="7">
    <source>
        <dbReference type="Proteomes" id="UP000525389"/>
    </source>
</evidence>
<name>A0A7W8GIH3_9DEIO</name>
<protein>
    <recommendedName>
        <fullName evidence="4 5">Large ribosomal subunit protein uL29</fullName>
    </recommendedName>
</protein>
<dbReference type="GO" id="GO:0003735">
    <property type="term" value="F:structural constituent of ribosome"/>
    <property type="evidence" value="ECO:0007669"/>
    <property type="project" value="InterPro"/>
</dbReference>